<comment type="caution">
    <text evidence="3">The sequence shown here is derived from an EMBL/GenBank/DDBJ whole genome shotgun (WGS) entry which is preliminary data.</text>
</comment>
<dbReference type="InterPro" id="IPR001054">
    <property type="entry name" value="A/G_cyclase"/>
</dbReference>
<dbReference type="SUPFAM" id="SSF55073">
    <property type="entry name" value="Nucleotide cyclase"/>
    <property type="match status" value="1"/>
</dbReference>
<dbReference type="STRING" id="1793.AWC04_00560"/>
<dbReference type="Proteomes" id="UP000193484">
    <property type="component" value="Unassembled WGS sequence"/>
</dbReference>
<reference evidence="3 4" key="1">
    <citation type="submission" date="2016-01" db="EMBL/GenBank/DDBJ databases">
        <title>The new phylogeny of the genus Mycobacterium.</title>
        <authorList>
            <person name="Tarcisio F."/>
            <person name="Conor M."/>
            <person name="Antonella G."/>
            <person name="Elisabetta G."/>
            <person name="Giulia F.S."/>
            <person name="Sara T."/>
            <person name="Anna F."/>
            <person name="Clotilde B."/>
            <person name="Roberto B."/>
            <person name="Veronica D.S."/>
            <person name="Fabio R."/>
            <person name="Monica P."/>
            <person name="Olivier J."/>
            <person name="Enrico T."/>
            <person name="Nicola S."/>
        </authorList>
    </citation>
    <scope>NUCLEOTIDE SEQUENCE [LARGE SCALE GENOMIC DNA]</scope>
    <source>
        <strain evidence="3 4">DSM 44179</strain>
    </source>
</reference>
<dbReference type="PANTHER" id="PTHR43081:SF1">
    <property type="entry name" value="ADENYLATE CYCLASE, TERMINAL-DIFFERENTIATION SPECIFIC"/>
    <property type="match status" value="1"/>
</dbReference>
<dbReference type="PROSITE" id="PS50125">
    <property type="entry name" value="GUANYLATE_CYCLASE_2"/>
    <property type="match status" value="1"/>
</dbReference>
<dbReference type="EMBL" id="LQOJ01000084">
    <property type="protein sequence ID" value="ORU95183.1"/>
    <property type="molecule type" value="Genomic_DNA"/>
</dbReference>
<sequence>MTLTGRLVWVVDWDALEAAGVADARARMPLINYLDSLGFSVEQMAEAEQRGRLFGLAGDVLGWSGPPIHSLTSAAVELGVPVADVERAWSLLGLSVADRDTPALSHADVDALATWAAMRDRLGDAVEGFLRVLGATMARLAEAESSMIRISQPDVWLGHTQDELITARAWRSTAAFIPRIGAVIDVVHRHHQVSTRTFLEGLAAGPSAGIVVGVGFADLSGFTALTRVLTYQQLSALLAEFGSTVAEVVQANGSRVVKFIGDEVMWVSSTPQQLARTAIELVTHPDADAAGLRVHAGLAFGEVVPMLGDYFGNPVNLASRLAHAAGPDQILITGDLRELLADSPARELDPLHLKGFDEPAAVYDLNGTG</sequence>
<dbReference type="Gene3D" id="3.30.70.1230">
    <property type="entry name" value="Nucleotide cyclase"/>
    <property type="match status" value="1"/>
</dbReference>
<dbReference type="SMART" id="SM00044">
    <property type="entry name" value="CYCc"/>
    <property type="match status" value="1"/>
</dbReference>
<dbReference type="Pfam" id="PF00211">
    <property type="entry name" value="Guanylate_cyc"/>
    <property type="match status" value="1"/>
</dbReference>
<gene>
    <name evidence="3" type="ORF">AWC04_00560</name>
</gene>
<evidence type="ECO:0000313" key="3">
    <source>
        <dbReference type="EMBL" id="ORU95183.1"/>
    </source>
</evidence>
<evidence type="ECO:0000256" key="1">
    <source>
        <dbReference type="ARBA" id="ARBA00005381"/>
    </source>
</evidence>
<evidence type="ECO:0000259" key="2">
    <source>
        <dbReference type="PROSITE" id="PS50125"/>
    </source>
</evidence>
<accession>A0A1X1QVF6</accession>
<protein>
    <recommendedName>
        <fullName evidence="2">Guanylate cyclase domain-containing protein</fullName>
    </recommendedName>
</protein>
<dbReference type="InterPro" id="IPR050697">
    <property type="entry name" value="Adenylyl/Guanylyl_Cyclase_3/4"/>
</dbReference>
<comment type="similarity">
    <text evidence="1">Belongs to the adenylyl cyclase class-3 family.</text>
</comment>
<evidence type="ECO:0000313" key="4">
    <source>
        <dbReference type="Proteomes" id="UP000193484"/>
    </source>
</evidence>
<dbReference type="GO" id="GO:0009190">
    <property type="term" value="P:cyclic nucleotide biosynthetic process"/>
    <property type="evidence" value="ECO:0007669"/>
    <property type="project" value="InterPro"/>
</dbReference>
<proteinExistence type="inferred from homology"/>
<keyword evidence="4" id="KW-1185">Reference proteome</keyword>
<dbReference type="CDD" id="cd07302">
    <property type="entry name" value="CHD"/>
    <property type="match status" value="1"/>
</dbReference>
<dbReference type="OrthoDB" id="310836at2"/>
<dbReference type="RefSeq" id="WP_085101224.1">
    <property type="nucleotide sequence ID" value="NZ_AP022603.1"/>
</dbReference>
<dbReference type="GO" id="GO:0004016">
    <property type="term" value="F:adenylate cyclase activity"/>
    <property type="evidence" value="ECO:0007669"/>
    <property type="project" value="UniProtKB-ARBA"/>
</dbReference>
<organism evidence="3 4">
    <name type="scientific">Mycolicibacterium fallax</name>
    <name type="common">Mycobacterium fallax</name>
    <dbReference type="NCBI Taxonomy" id="1793"/>
    <lineage>
        <taxon>Bacteria</taxon>
        <taxon>Bacillati</taxon>
        <taxon>Actinomycetota</taxon>
        <taxon>Actinomycetes</taxon>
        <taxon>Mycobacteriales</taxon>
        <taxon>Mycobacteriaceae</taxon>
        <taxon>Mycolicibacterium</taxon>
    </lineage>
</organism>
<dbReference type="GO" id="GO:0035556">
    <property type="term" value="P:intracellular signal transduction"/>
    <property type="evidence" value="ECO:0007669"/>
    <property type="project" value="InterPro"/>
</dbReference>
<dbReference type="PANTHER" id="PTHR43081">
    <property type="entry name" value="ADENYLATE CYCLASE, TERMINAL-DIFFERENTIATION SPECIFIC-RELATED"/>
    <property type="match status" value="1"/>
</dbReference>
<dbReference type="InterPro" id="IPR029787">
    <property type="entry name" value="Nucleotide_cyclase"/>
</dbReference>
<dbReference type="AlphaFoldDB" id="A0A1X1QVF6"/>
<feature type="domain" description="Guanylate cyclase" evidence="2">
    <location>
        <begin position="213"/>
        <end position="322"/>
    </location>
</feature>
<name>A0A1X1QVF6_MYCFA</name>